<dbReference type="FunFam" id="2.40.50.140:FF:000062">
    <property type="entry name" value="DNA ligase"/>
    <property type="match status" value="1"/>
</dbReference>
<dbReference type="GO" id="GO:0005634">
    <property type="term" value="C:nucleus"/>
    <property type="evidence" value="ECO:0007669"/>
    <property type="project" value="UniProtKB-SubCell"/>
</dbReference>
<dbReference type="GO" id="GO:0071897">
    <property type="term" value="P:DNA biosynthetic process"/>
    <property type="evidence" value="ECO:0007669"/>
    <property type="project" value="InterPro"/>
</dbReference>
<dbReference type="STRING" id="742152.A0A2H3K0Y3"/>
<evidence type="ECO:0000256" key="9">
    <source>
        <dbReference type="RuleBase" id="RU004196"/>
    </source>
</evidence>
<dbReference type="GO" id="GO:0003910">
    <property type="term" value="F:DNA ligase (ATP) activity"/>
    <property type="evidence" value="ECO:0007669"/>
    <property type="project" value="UniProtKB-EC"/>
</dbReference>
<keyword evidence="3 8" id="KW-0436">Ligase</keyword>
<dbReference type="PROSITE" id="PS50160">
    <property type="entry name" value="DNA_LIGASE_A3"/>
    <property type="match status" value="1"/>
</dbReference>
<dbReference type="GO" id="GO:0005524">
    <property type="term" value="F:ATP binding"/>
    <property type="evidence" value="ECO:0007669"/>
    <property type="project" value="UniProtKB-KW"/>
</dbReference>
<dbReference type="EMBL" id="KB468146">
    <property type="protein sequence ID" value="PCH43768.1"/>
    <property type="molecule type" value="Genomic_DNA"/>
</dbReference>
<dbReference type="Proteomes" id="UP000218811">
    <property type="component" value="Unassembled WGS sequence"/>
</dbReference>
<organism evidence="12 13">
    <name type="scientific">Wolfiporia cocos (strain MD-104)</name>
    <name type="common">Brown rot fungus</name>
    <dbReference type="NCBI Taxonomy" id="742152"/>
    <lineage>
        <taxon>Eukaryota</taxon>
        <taxon>Fungi</taxon>
        <taxon>Dikarya</taxon>
        <taxon>Basidiomycota</taxon>
        <taxon>Agaricomycotina</taxon>
        <taxon>Agaricomycetes</taxon>
        <taxon>Polyporales</taxon>
        <taxon>Phaeolaceae</taxon>
        <taxon>Wolfiporia</taxon>
    </lineage>
</organism>
<dbReference type="CDD" id="cd07900">
    <property type="entry name" value="Adenylation_DNA_ligase_I_Euk"/>
    <property type="match status" value="1"/>
</dbReference>
<dbReference type="Gene3D" id="2.40.50.140">
    <property type="entry name" value="Nucleic acid-binding proteins"/>
    <property type="match status" value="1"/>
</dbReference>
<keyword evidence="8" id="KW-0233">DNA recombination</keyword>
<dbReference type="Gene3D" id="3.30.470.30">
    <property type="entry name" value="DNA ligase/mRNA capping enzyme"/>
    <property type="match status" value="1"/>
</dbReference>
<keyword evidence="8" id="KW-0227">DNA damage</keyword>
<evidence type="ECO:0000256" key="7">
    <source>
        <dbReference type="ARBA" id="ARBA00023242"/>
    </source>
</evidence>
<dbReference type="Gene3D" id="3.30.1490.70">
    <property type="match status" value="1"/>
</dbReference>
<dbReference type="Pfam" id="PF04679">
    <property type="entry name" value="DNA_ligase_A_C"/>
    <property type="match status" value="1"/>
</dbReference>
<dbReference type="InterPro" id="IPR036599">
    <property type="entry name" value="DNA_ligase_N_sf"/>
</dbReference>
<dbReference type="SUPFAM" id="SSF56091">
    <property type="entry name" value="DNA ligase/mRNA capping enzyme, catalytic domain"/>
    <property type="match status" value="1"/>
</dbReference>
<comment type="catalytic activity">
    <reaction evidence="8">
        <text>ATP + (deoxyribonucleotide)n-3'-hydroxyl + 5'-phospho-(deoxyribonucleotide)m = (deoxyribonucleotide)n+m + AMP + diphosphate.</text>
        <dbReference type="EC" id="6.5.1.1"/>
    </reaction>
</comment>
<keyword evidence="7" id="KW-0539">Nucleus</keyword>
<dbReference type="GO" id="GO:0006310">
    <property type="term" value="P:DNA recombination"/>
    <property type="evidence" value="ECO:0007669"/>
    <property type="project" value="UniProtKB-KW"/>
</dbReference>
<evidence type="ECO:0000256" key="3">
    <source>
        <dbReference type="ARBA" id="ARBA00022598"/>
    </source>
</evidence>
<dbReference type="InterPro" id="IPR012340">
    <property type="entry name" value="NA-bd_OB-fold"/>
</dbReference>
<dbReference type="FunFam" id="3.30.470.30:FF:000002">
    <property type="entry name" value="DNA ligase"/>
    <property type="match status" value="1"/>
</dbReference>
<feature type="domain" description="ATP-dependent DNA ligase family profile" evidence="11">
    <location>
        <begin position="210"/>
        <end position="371"/>
    </location>
</feature>
<dbReference type="PANTHER" id="PTHR45674">
    <property type="entry name" value="DNA LIGASE 1/3 FAMILY MEMBER"/>
    <property type="match status" value="1"/>
</dbReference>
<proteinExistence type="inferred from homology"/>
<dbReference type="InterPro" id="IPR000977">
    <property type="entry name" value="DNA_ligase_ATP-dep"/>
</dbReference>
<evidence type="ECO:0000256" key="2">
    <source>
        <dbReference type="ARBA" id="ARBA00007572"/>
    </source>
</evidence>
<comment type="subcellular location">
    <subcellularLocation>
        <location evidence="1">Nucleus</location>
    </subcellularLocation>
</comment>
<dbReference type="EC" id="6.5.1.1" evidence="8"/>
<evidence type="ECO:0000313" key="13">
    <source>
        <dbReference type="Proteomes" id="UP000218811"/>
    </source>
</evidence>
<protein>
    <recommendedName>
        <fullName evidence="8">DNA ligase</fullName>
        <ecNumber evidence="8">6.5.1.1</ecNumber>
    </recommendedName>
</protein>
<keyword evidence="4" id="KW-0235">DNA replication</keyword>
<evidence type="ECO:0000256" key="6">
    <source>
        <dbReference type="ARBA" id="ARBA00022840"/>
    </source>
</evidence>
<dbReference type="OMA" id="RDFSCEY"/>
<evidence type="ECO:0000313" key="12">
    <source>
        <dbReference type="EMBL" id="PCH43768.1"/>
    </source>
</evidence>
<name>A0A2H3K0Y3_WOLCO</name>
<dbReference type="GO" id="GO:0006281">
    <property type="term" value="P:DNA repair"/>
    <property type="evidence" value="ECO:0007669"/>
    <property type="project" value="UniProtKB-KW"/>
</dbReference>
<dbReference type="SUPFAM" id="SSF50249">
    <property type="entry name" value="Nucleic acid-binding proteins"/>
    <property type="match status" value="1"/>
</dbReference>
<dbReference type="NCBIfam" id="TIGR00574">
    <property type="entry name" value="dnl1"/>
    <property type="match status" value="1"/>
</dbReference>
<dbReference type="InterPro" id="IPR050191">
    <property type="entry name" value="ATP-dep_DNA_ligase"/>
</dbReference>
<keyword evidence="13" id="KW-1185">Reference proteome</keyword>
<evidence type="ECO:0000259" key="11">
    <source>
        <dbReference type="PROSITE" id="PS50160"/>
    </source>
</evidence>
<dbReference type="InterPro" id="IPR012310">
    <property type="entry name" value="DNA_ligase_ATP-dep_cent"/>
</dbReference>
<dbReference type="AlphaFoldDB" id="A0A2H3K0Y3"/>
<accession>A0A2H3K0Y3</accession>
<dbReference type="InterPro" id="IPR016059">
    <property type="entry name" value="DNA_ligase_ATP-dep_CS"/>
</dbReference>
<dbReference type="Gene3D" id="1.10.3260.10">
    <property type="entry name" value="DNA ligase, ATP-dependent, N-terminal domain"/>
    <property type="match status" value="1"/>
</dbReference>
<dbReference type="PROSITE" id="PS00697">
    <property type="entry name" value="DNA_LIGASE_A1"/>
    <property type="match status" value="1"/>
</dbReference>
<reference evidence="12 13" key="1">
    <citation type="journal article" date="2012" name="Science">
        <title>The Paleozoic origin of enzymatic lignin decomposition reconstructed from 31 fungal genomes.</title>
        <authorList>
            <person name="Floudas D."/>
            <person name="Binder M."/>
            <person name="Riley R."/>
            <person name="Barry K."/>
            <person name="Blanchette R.A."/>
            <person name="Henrissat B."/>
            <person name="Martinez A.T."/>
            <person name="Otillar R."/>
            <person name="Spatafora J.W."/>
            <person name="Yadav J.S."/>
            <person name="Aerts A."/>
            <person name="Benoit I."/>
            <person name="Boyd A."/>
            <person name="Carlson A."/>
            <person name="Copeland A."/>
            <person name="Coutinho P.M."/>
            <person name="de Vries R.P."/>
            <person name="Ferreira P."/>
            <person name="Findley K."/>
            <person name="Foster B."/>
            <person name="Gaskell J."/>
            <person name="Glotzer D."/>
            <person name="Gorecki P."/>
            <person name="Heitman J."/>
            <person name="Hesse C."/>
            <person name="Hori C."/>
            <person name="Igarashi K."/>
            <person name="Jurgens J.A."/>
            <person name="Kallen N."/>
            <person name="Kersten P."/>
            <person name="Kohler A."/>
            <person name="Kuees U."/>
            <person name="Kumar T.K.A."/>
            <person name="Kuo A."/>
            <person name="LaButti K."/>
            <person name="Larrondo L.F."/>
            <person name="Lindquist E."/>
            <person name="Ling A."/>
            <person name="Lombard V."/>
            <person name="Lucas S."/>
            <person name="Lundell T."/>
            <person name="Martin R."/>
            <person name="McLaughlin D.J."/>
            <person name="Morgenstern I."/>
            <person name="Morin E."/>
            <person name="Murat C."/>
            <person name="Nagy L.G."/>
            <person name="Nolan M."/>
            <person name="Ohm R.A."/>
            <person name="Patyshakuliyeva A."/>
            <person name="Rokas A."/>
            <person name="Ruiz-Duenas F.J."/>
            <person name="Sabat G."/>
            <person name="Salamov A."/>
            <person name="Samejima M."/>
            <person name="Schmutz J."/>
            <person name="Slot J.C."/>
            <person name="St John F."/>
            <person name="Stenlid J."/>
            <person name="Sun H."/>
            <person name="Sun S."/>
            <person name="Syed K."/>
            <person name="Tsang A."/>
            <person name="Wiebenga A."/>
            <person name="Young D."/>
            <person name="Pisabarro A."/>
            <person name="Eastwood D.C."/>
            <person name="Martin F."/>
            <person name="Cullen D."/>
            <person name="Grigoriev I.V."/>
            <person name="Hibbett D.S."/>
        </authorList>
    </citation>
    <scope>NUCLEOTIDE SEQUENCE [LARGE SCALE GENOMIC DNA]</scope>
    <source>
        <strain evidence="12 13">MD-104</strain>
    </source>
</reference>
<evidence type="ECO:0000256" key="8">
    <source>
        <dbReference type="RuleBase" id="RU000617"/>
    </source>
</evidence>
<feature type="region of interest" description="Disordered" evidence="10">
    <location>
        <begin position="494"/>
        <end position="524"/>
    </location>
</feature>
<dbReference type="CDD" id="cd07969">
    <property type="entry name" value="OBF_DNA_ligase_I"/>
    <property type="match status" value="1"/>
</dbReference>
<sequence>MVLTEPTGGAAEPSQRSDFCVSADDMARIIPLPQNAKKKPADPARDVLNTAFANAEALLRKIYVKHPNYDRIVDALLEAGLEGLDSRLPLTVGVPLLPTLGSPTRSLDEIYDRLGLLSFAAEFKYDGQRAQIHASVNDRALVSVKIFSRHLEDMTDKYPDVVSLVEDVFKLSPRMNSFIVDTEIVAINPADGAIRSFQELSNRARKDVKLDEVKVSVCVFAFDIMYLDGQVLLERPFRERRNLLRTHLPPVIPEAKGAARFDHVRSCESEDGREAIEEFWQTAVNTSCEGLMIKLLDNGDVLEELNQKEKTRRKPLPATYEPDKRTSAWLKLKKDYVTGLGDSLDLVPIGAWHGNGRKAQWWSPILLAVWDADASRLVAVCKCMSGFSDAFYKSLKDRYPENSETCAAQPVWEPACETGGLKPEVYFRPQEVWEIRGADVTLSPVSVAALGLANKTRGLSLRFPRFMKVREDKNIEDASTPQFLADMYRTQQALGKTETGVDDGELVDVDLSSEHGEEESEFED</sequence>
<dbReference type="Pfam" id="PF01068">
    <property type="entry name" value="DNA_ligase_A_M"/>
    <property type="match status" value="1"/>
</dbReference>
<keyword evidence="6 8" id="KW-0067">ATP-binding</keyword>
<gene>
    <name evidence="12" type="ORF">WOLCODRAFT_138569</name>
</gene>
<keyword evidence="8" id="KW-0234">DNA repair</keyword>
<evidence type="ECO:0000256" key="4">
    <source>
        <dbReference type="ARBA" id="ARBA00022705"/>
    </source>
</evidence>
<dbReference type="OrthoDB" id="206088at2759"/>
<comment type="similarity">
    <text evidence="2 9">Belongs to the ATP-dependent DNA ligase family.</text>
</comment>
<dbReference type="GO" id="GO:0006273">
    <property type="term" value="P:lagging strand elongation"/>
    <property type="evidence" value="ECO:0007669"/>
    <property type="project" value="TreeGrafter"/>
</dbReference>
<keyword evidence="5 8" id="KW-0547">Nucleotide-binding</keyword>
<evidence type="ECO:0000256" key="5">
    <source>
        <dbReference type="ARBA" id="ARBA00022741"/>
    </source>
</evidence>
<evidence type="ECO:0000256" key="10">
    <source>
        <dbReference type="SAM" id="MobiDB-lite"/>
    </source>
</evidence>
<dbReference type="GO" id="GO:0003677">
    <property type="term" value="F:DNA binding"/>
    <property type="evidence" value="ECO:0007669"/>
    <property type="project" value="InterPro"/>
</dbReference>
<evidence type="ECO:0000256" key="1">
    <source>
        <dbReference type="ARBA" id="ARBA00004123"/>
    </source>
</evidence>
<dbReference type="InterPro" id="IPR012309">
    <property type="entry name" value="DNA_ligase_ATP-dep_C"/>
</dbReference>
<dbReference type="PANTHER" id="PTHR45674:SF9">
    <property type="entry name" value="DNA LIGASE 3"/>
    <property type="match status" value="1"/>
</dbReference>